<keyword evidence="2" id="KW-0812">Transmembrane</keyword>
<dbReference type="STRING" id="167879.CPS_3346"/>
<dbReference type="Gene3D" id="3.90.226.10">
    <property type="entry name" value="2-enoyl-CoA Hydratase, Chain A, domain 1"/>
    <property type="match status" value="1"/>
</dbReference>
<comment type="similarity">
    <text evidence="1">Belongs to the enoyl-CoA hydratase/isomerase family.</text>
</comment>
<organism evidence="3 4">
    <name type="scientific">Colwellia psychrerythraea (strain 34H / ATCC BAA-681)</name>
    <name type="common">Vibrio psychroerythus</name>
    <dbReference type="NCBI Taxonomy" id="167879"/>
    <lineage>
        <taxon>Bacteria</taxon>
        <taxon>Pseudomonadati</taxon>
        <taxon>Pseudomonadota</taxon>
        <taxon>Gammaproteobacteria</taxon>
        <taxon>Alteromonadales</taxon>
        <taxon>Colwelliaceae</taxon>
        <taxon>Colwellia</taxon>
    </lineage>
</organism>
<reference evidence="3" key="1">
    <citation type="journal article" date="2005" name="Proc. Natl. Acad. Sci. U.S.A.">
        <title>The psychrophilic lifestyle as revealed by the genome sequence of Colwellia psychrerythraea 34H through genomic and proteomic analyses.</title>
        <authorList>
            <person name="Methe B.A."/>
            <person name="Nelson K.E."/>
            <person name="Deming J.W."/>
            <person name="Momen B."/>
            <person name="Melamud E."/>
            <person name="Zhang X."/>
            <person name="Moult J."/>
            <person name="Madupu R."/>
            <person name="Nelson W.C."/>
            <person name="Dodson R.J."/>
            <person name="Brinkac L.M."/>
            <person name="Daugherty S.C."/>
            <person name="Durkin A.S."/>
            <person name="DeBoy R.T."/>
            <person name="Kolonay J.F."/>
            <person name="Sullivan S.A."/>
            <person name="Zhou L."/>
            <person name="Davidsen T.M."/>
            <person name="Wu M."/>
            <person name="Huston A.L."/>
            <person name="Lewis M."/>
            <person name="Weaver B."/>
            <person name="Weidman J.F."/>
            <person name="Khouri H."/>
            <person name="Utterback T.R."/>
            <person name="Feldblyum T.V."/>
            <person name="Fraser C.M."/>
        </authorList>
    </citation>
    <scope>NUCLEOTIDE SEQUENCE [LARGE SCALE GENOMIC DNA]</scope>
    <source>
        <strain evidence="3">34H</strain>
    </source>
</reference>
<keyword evidence="2" id="KW-1133">Transmembrane helix</keyword>
<sequence length="292" mass="32733">MLMLTYRVVRQYLNLLNKLLINLLINFPFYIKYYLRFLVMPVKYHLEGNIAVFTIENGKLNLFTMEMHEQFYRSYLKFLHDDNAKVAVLTGSGGNFSAGDDLKESDTAIKSRENPRWDELLINQRRTKPMISAINGWCLGQGIVYSLLLTDIRIAGESARLGFPEIAYGMGGISGATRLGIQIPSVHAAYLALTGEKIGAEQAKEYFIVNEVTKDIECFSRAMEIAKKIASHPLIAIETELDGLHRGTELSRSSALEHASQQYINQRKLHLAAGNTAIGDLKNQVSNEKGTS</sequence>
<dbReference type="Pfam" id="PF00378">
    <property type="entry name" value="ECH_1"/>
    <property type="match status" value="1"/>
</dbReference>
<dbReference type="InterPro" id="IPR001753">
    <property type="entry name" value="Enoyl-CoA_hydra/iso"/>
</dbReference>
<dbReference type="SUPFAM" id="SSF52096">
    <property type="entry name" value="ClpP/crotonase"/>
    <property type="match status" value="1"/>
</dbReference>
<dbReference type="PANTHER" id="PTHR43802:SF1">
    <property type="entry name" value="IP11341P-RELATED"/>
    <property type="match status" value="1"/>
</dbReference>
<protein>
    <submittedName>
        <fullName evidence="3">Enoyl-CoA hydratase/isomerase family protein</fullName>
    </submittedName>
</protein>
<evidence type="ECO:0000313" key="3">
    <source>
        <dbReference type="EMBL" id="AAZ28730.1"/>
    </source>
</evidence>
<keyword evidence="2" id="KW-0472">Membrane</keyword>
<feature type="transmembrane region" description="Helical" evidence="2">
    <location>
        <begin position="12"/>
        <end position="31"/>
    </location>
</feature>
<evidence type="ECO:0000256" key="1">
    <source>
        <dbReference type="ARBA" id="ARBA00005254"/>
    </source>
</evidence>
<dbReference type="HOGENOM" id="CLU_009834_7_6_6"/>
<dbReference type="PANTHER" id="PTHR43802">
    <property type="entry name" value="ENOYL-COA HYDRATASE"/>
    <property type="match status" value="1"/>
</dbReference>
<dbReference type="EMBL" id="CP000083">
    <property type="protein sequence ID" value="AAZ28730.1"/>
    <property type="molecule type" value="Genomic_DNA"/>
</dbReference>
<dbReference type="CDD" id="cd06558">
    <property type="entry name" value="crotonase-like"/>
    <property type="match status" value="1"/>
</dbReference>
<dbReference type="Proteomes" id="UP000000547">
    <property type="component" value="Chromosome"/>
</dbReference>
<accession>Q47YU8</accession>
<dbReference type="AlphaFoldDB" id="Q47YU8"/>
<evidence type="ECO:0000256" key="2">
    <source>
        <dbReference type="SAM" id="Phobius"/>
    </source>
</evidence>
<dbReference type="KEGG" id="cps:CPS_3346"/>
<dbReference type="GO" id="GO:0016853">
    <property type="term" value="F:isomerase activity"/>
    <property type="evidence" value="ECO:0007669"/>
    <property type="project" value="UniProtKB-KW"/>
</dbReference>
<proteinExistence type="inferred from homology"/>
<gene>
    <name evidence="3" type="ordered locus">CPS_3346</name>
</gene>
<name>Q47YU8_COLP3</name>
<evidence type="ECO:0000313" key="4">
    <source>
        <dbReference type="Proteomes" id="UP000000547"/>
    </source>
</evidence>
<dbReference type="InterPro" id="IPR029045">
    <property type="entry name" value="ClpP/crotonase-like_dom_sf"/>
</dbReference>
<keyword evidence="3" id="KW-0413">Isomerase</keyword>